<feature type="domain" description="Peptidase M56" evidence="2">
    <location>
        <begin position="61"/>
        <end position="175"/>
    </location>
</feature>
<keyword evidence="1" id="KW-0812">Transmembrane</keyword>
<dbReference type="InterPro" id="IPR008756">
    <property type="entry name" value="Peptidase_M56"/>
</dbReference>
<dbReference type="Gene3D" id="3.30.2010.10">
    <property type="entry name" value="Metalloproteases ('zincins'), catalytic domain"/>
    <property type="match status" value="1"/>
</dbReference>
<dbReference type="InterPro" id="IPR052173">
    <property type="entry name" value="Beta-lactam_resp_regulator"/>
</dbReference>
<keyword evidence="1" id="KW-1133">Transmembrane helix</keyword>
<dbReference type="Pfam" id="PF05569">
    <property type="entry name" value="Peptidase_M56"/>
    <property type="match status" value="1"/>
</dbReference>
<feature type="transmembrane region" description="Helical" evidence="1">
    <location>
        <begin position="63"/>
        <end position="84"/>
    </location>
</feature>
<evidence type="ECO:0000313" key="3">
    <source>
        <dbReference type="EMBL" id="GAA1112644.1"/>
    </source>
</evidence>
<accession>A0ABN1U1J0</accession>
<name>A0ABN1U1J0_9ACTN</name>
<dbReference type="Proteomes" id="UP001501581">
    <property type="component" value="Unassembled WGS sequence"/>
</dbReference>
<sequence>MTPVLLAVLAIALAGPVPALLARVPRLRRTPLAAMLLWQAIAAAGVLAALGAGLALFTQHVVVSWWVAGAALLLTVVVAGRMLLSAHRVGTSLRALRRRHREQLDLVGERSGHLRVIEAELPVAYCVPGFGQNRIVVSAGAQGVLSDDEFAAVLAHERSHLRARHDLVLEAFSALREAFPAWVSSGAAMREVQLLVEVIADRAAVRQSGSLPLGRALVALAEGRAPQAALGVGGSHLLARVELLGDDRPHRLQAFALLGAAVAVLSIPTAFIVVPWLAAVV</sequence>
<dbReference type="PANTHER" id="PTHR34978">
    <property type="entry name" value="POSSIBLE SENSOR-TRANSDUCER PROTEIN BLAR"/>
    <property type="match status" value="1"/>
</dbReference>
<dbReference type="RefSeq" id="WP_343996476.1">
    <property type="nucleotide sequence ID" value="NZ_BAAALG010000014.1"/>
</dbReference>
<feature type="transmembrane region" description="Helical" evidence="1">
    <location>
        <begin position="6"/>
        <end position="24"/>
    </location>
</feature>
<reference evidence="3 4" key="1">
    <citation type="journal article" date="2019" name="Int. J. Syst. Evol. Microbiol.">
        <title>The Global Catalogue of Microorganisms (GCM) 10K type strain sequencing project: providing services to taxonomists for standard genome sequencing and annotation.</title>
        <authorList>
            <consortium name="The Broad Institute Genomics Platform"/>
            <consortium name="The Broad Institute Genome Sequencing Center for Infectious Disease"/>
            <person name="Wu L."/>
            <person name="Ma J."/>
        </authorList>
    </citation>
    <scope>NUCLEOTIDE SEQUENCE [LARGE SCALE GENOMIC DNA]</scope>
    <source>
        <strain evidence="3 4">JCM 13008</strain>
    </source>
</reference>
<protein>
    <submittedName>
        <fullName evidence="3">M56 family metallopeptidase</fullName>
    </submittedName>
</protein>
<evidence type="ECO:0000256" key="1">
    <source>
        <dbReference type="SAM" id="Phobius"/>
    </source>
</evidence>
<evidence type="ECO:0000259" key="2">
    <source>
        <dbReference type="Pfam" id="PF05569"/>
    </source>
</evidence>
<gene>
    <name evidence="3" type="ORF">GCM10009668_37960</name>
</gene>
<proteinExistence type="predicted"/>
<evidence type="ECO:0000313" key="4">
    <source>
        <dbReference type="Proteomes" id="UP001501581"/>
    </source>
</evidence>
<dbReference type="PANTHER" id="PTHR34978:SF3">
    <property type="entry name" value="SLR0241 PROTEIN"/>
    <property type="match status" value="1"/>
</dbReference>
<keyword evidence="4" id="KW-1185">Reference proteome</keyword>
<comment type="caution">
    <text evidence="3">The sequence shown here is derived from an EMBL/GenBank/DDBJ whole genome shotgun (WGS) entry which is preliminary data.</text>
</comment>
<dbReference type="EMBL" id="BAAALG010000014">
    <property type="protein sequence ID" value="GAA1112644.1"/>
    <property type="molecule type" value="Genomic_DNA"/>
</dbReference>
<dbReference type="CDD" id="cd07326">
    <property type="entry name" value="M56_BlaR1_MecR1_like"/>
    <property type="match status" value="1"/>
</dbReference>
<feature type="transmembrane region" description="Helical" evidence="1">
    <location>
        <begin position="36"/>
        <end position="57"/>
    </location>
</feature>
<feature type="transmembrane region" description="Helical" evidence="1">
    <location>
        <begin position="254"/>
        <end position="278"/>
    </location>
</feature>
<organism evidence="3 4">
    <name type="scientific">Nocardioides dubius</name>
    <dbReference type="NCBI Taxonomy" id="317019"/>
    <lineage>
        <taxon>Bacteria</taxon>
        <taxon>Bacillati</taxon>
        <taxon>Actinomycetota</taxon>
        <taxon>Actinomycetes</taxon>
        <taxon>Propionibacteriales</taxon>
        <taxon>Nocardioidaceae</taxon>
        <taxon>Nocardioides</taxon>
    </lineage>
</organism>
<keyword evidence="1" id="KW-0472">Membrane</keyword>